<gene>
    <name evidence="2" type="ORF">QQS21_000375</name>
</gene>
<dbReference type="Gene3D" id="3.40.50.1820">
    <property type="entry name" value="alpha/beta hydrolase"/>
    <property type="match status" value="1"/>
</dbReference>
<feature type="signal peptide" evidence="1">
    <location>
        <begin position="1"/>
        <end position="25"/>
    </location>
</feature>
<proteinExistence type="predicted"/>
<organism evidence="2 3">
    <name type="scientific">Conoideocrella luteorostrata</name>
    <dbReference type="NCBI Taxonomy" id="1105319"/>
    <lineage>
        <taxon>Eukaryota</taxon>
        <taxon>Fungi</taxon>
        <taxon>Dikarya</taxon>
        <taxon>Ascomycota</taxon>
        <taxon>Pezizomycotina</taxon>
        <taxon>Sordariomycetes</taxon>
        <taxon>Hypocreomycetidae</taxon>
        <taxon>Hypocreales</taxon>
        <taxon>Clavicipitaceae</taxon>
        <taxon>Conoideocrella</taxon>
    </lineage>
</organism>
<dbReference type="PANTHER" id="PTHR35560">
    <property type="entry name" value="BLL0132 PROTEIN"/>
    <property type="match status" value="1"/>
</dbReference>
<keyword evidence="1" id="KW-0732">Signal</keyword>
<keyword evidence="3" id="KW-1185">Reference proteome</keyword>
<dbReference type="AlphaFoldDB" id="A0AAJ0G446"/>
<feature type="chain" id="PRO_5042530695" evidence="1">
    <location>
        <begin position="26"/>
        <end position="416"/>
    </location>
</feature>
<name>A0AAJ0G446_9HYPO</name>
<accession>A0AAJ0G446</accession>
<dbReference type="Proteomes" id="UP001251528">
    <property type="component" value="Unassembled WGS sequence"/>
</dbReference>
<comment type="caution">
    <text evidence="2">The sequence shown here is derived from an EMBL/GenBank/DDBJ whole genome shotgun (WGS) entry which is preliminary data.</text>
</comment>
<reference evidence="2" key="1">
    <citation type="submission" date="2023-06" db="EMBL/GenBank/DDBJ databases">
        <title>Conoideocrella luteorostrata (Hypocreales: Clavicipitaceae), a potential biocontrol fungus for elongate hemlock scale in United States Christmas tree production areas.</title>
        <authorList>
            <person name="Barrett H."/>
            <person name="Lovett B."/>
            <person name="Macias A.M."/>
            <person name="Stajich J.E."/>
            <person name="Kasson M.T."/>
        </authorList>
    </citation>
    <scope>NUCLEOTIDE SEQUENCE</scope>
    <source>
        <strain evidence="2">ARSEF 14590</strain>
    </source>
</reference>
<dbReference type="SUPFAM" id="SSF53474">
    <property type="entry name" value="alpha/beta-Hydrolases"/>
    <property type="match status" value="1"/>
</dbReference>
<dbReference type="EMBL" id="JASWJB010000003">
    <property type="protein sequence ID" value="KAK2616763.1"/>
    <property type="molecule type" value="Genomic_DNA"/>
</dbReference>
<dbReference type="PANTHER" id="PTHR35560:SF3">
    <property type="entry name" value="PEPTIDASE S9 PROLYL OLIGOPEPTIDASE CATALYTIC DOMAIN-CONTAINING PROTEIN"/>
    <property type="match status" value="1"/>
</dbReference>
<evidence type="ECO:0000313" key="3">
    <source>
        <dbReference type="Proteomes" id="UP001251528"/>
    </source>
</evidence>
<protein>
    <submittedName>
        <fullName evidence="2">Uncharacterized protein</fullName>
    </submittedName>
</protein>
<evidence type="ECO:0000313" key="2">
    <source>
        <dbReference type="EMBL" id="KAK2616763.1"/>
    </source>
</evidence>
<dbReference type="InterPro" id="IPR029058">
    <property type="entry name" value="AB_hydrolase_fold"/>
</dbReference>
<evidence type="ECO:0000256" key="1">
    <source>
        <dbReference type="SAM" id="SignalP"/>
    </source>
</evidence>
<sequence length="416" mass="46163">MYNPRMLLTSLSVAIAFLGQSGVLCLDDSNLFHRLSNFAAHFARSPDAYSVISHGLGPNDEGEDHKDLAAPAGSELRALNVGHGENTTVAVFQTKDIQADNVTQAIIVIHGKMRDGDKYWQTFNKVVQKARADYVHGSDGNIVVAAPTFFSKKYNYGQYAKDQLAWGDVNTWESGATAIHPKGTAATSIDALDALVDDFSDRSKYPRIANITVVGHGGGGQLAQRYAMLGATPRSGVHVRYIHGDPSSCAYWTKDRPTSDTEKLPTAASCKLYNEWRYGFDKFPGTSDRTTDPQEFFRRYVTRDVISIIGYKDVATGNGDQFCMARIQGGRKRRDRNLTWYRYVNMLARTNETLVGFPGKFENLPDWSHISNGRTNMRLGIVKDAAHNAEKVFEGTIGQSALFNDDDIEEGWRPKN</sequence>